<dbReference type="PANTHER" id="PTHR11011:SF60">
    <property type="entry name" value="FATTY ACYL-COA REDUCTASE-RELATED"/>
    <property type="match status" value="1"/>
</dbReference>
<reference evidence="13" key="1">
    <citation type="submission" date="2015-11" db="EMBL/GenBank/DDBJ databases">
        <title>De novo transcriptome assembly of four potential Pierce s Disease insect vectors from Arizona vineyards.</title>
        <authorList>
            <person name="Tassone E.E."/>
        </authorList>
    </citation>
    <scope>NUCLEOTIDE SEQUENCE</scope>
</reference>
<feature type="transmembrane region" description="Helical" evidence="10">
    <location>
        <begin position="375"/>
        <end position="396"/>
    </location>
</feature>
<dbReference type="InterPro" id="IPR033640">
    <property type="entry name" value="FAR_C"/>
</dbReference>
<keyword evidence="10" id="KW-0560">Oxidoreductase</keyword>
<evidence type="ECO:0000256" key="10">
    <source>
        <dbReference type="RuleBase" id="RU363097"/>
    </source>
</evidence>
<comment type="subcellular location">
    <subcellularLocation>
        <location evidence="1">Membrane</location>
        <topology evidence="1">Multi-pass membrane protein</topology>
    </subcellularLocation>
</comment>
<dbReference type="InterPro" id="IPR026055">
    <property type="entry name" value="FAR"/>
</dbReference>
<gene>
    <name evidence="13" type="ORF">g.15609</name>
</gene>
<dbReference type="GO" id="GO:0035336">
    <property type="term" value="P:long-chain fatty-acyl-CoA metabolic process"/>
    <property type="evidence" value="ECO:0007669"/>
    <property type="project" value="TreeGrafter"/>
</dbReference>
<keyword evidence="4 10" id="KW-0812">Transmembrane</keyword>
<feature type="domain" description="Fatty acyl-CoA reductase C-terminal" evidence="11">
    <location>
        <begin position="380"/>
        <end position="472"/>
    </location>
</feature>
<dbReference type="PANTHER" id="PTHR11011">
    <property type="entry name" value="MALE STERILITY PROTEIN 2-RELATED"/>
    <property type="match status" value="1"/>
</dbReference>
<evidence type="ECO:0000259" key="11">
    <source>
        <dbReference type="Pfam" id="PF03015"/>
    </source>
</evidence>
<keyword evidence="7 10" id="KW-0443">Lipid metabolism</keyword>
<evidence type="ECO:0000256" key="7">
    <source>
        <dbReference type="ARBA" id="ARBA00023098"/>
    </source>
</evidence>
<evidence type="ECO:0000256" key="8">
    <source>
        <dbReference type="ARBA" id="ARBA00023136"/>
    </source>
</evidence>
<evidence type="ECO:0000256" key="2">
    <source>
        <dbReference type="ARBA" id="ARBA00005928"/>
    </source>
</evidence>
<dbReference type="InterPro" id="IPR036291">
    <property type="entry name" value="NAD(P)-bd_dom_sf"/>
</dbReference>
<evidence type="ECO:0000256" key="5">
    <source>
        <dbReference type="ARBA" id="ARBA00022857"/>
    </source>
</evidence>
<protein>
    <recommendedName>
        <fullName evidence="10">Fatty acyl-CoA reductase</fullName>
        <ecNumber evidence="10">1.2.1.84</ecNumber>
    </recommendedName>
</protein>
<accession>A0A1B6EX35</accession>
<comment type="catalytic activity">
    <reaction evidence="9 10">
        <text>a long-chain fatty acyl-CoA + 2 NADPH + 2 H(+) = a long-chain primary fatty alcohol + 2 NADP(+) + CoA</text>
        <dbReference type="Rhea" id="RHEA:52716"/>
        <dbReference type="ChEBI" id="CHEBI:15378"/>
        <dbReference type="ChEBI" id="CHEBI:57287"/>
        <dbReference type="ChEBI" id="CHEBI:57783"/>
        <dbReference type="ChEBI" id="CHEBI:58349"/>
        <dbReference type="ChEBI" id="CHEBI:77396"/>
        <dbReference type="ChEBI" id="CHEBI:83139"/>
        <dbReference type="EC" id="1.2.1.84"/>
    </reaction>
</comment>
<feature type="domain" description="Thioester reductase (TE)" evidence="12">
    <location>
        <begin position="30"/>
        <end position="297"/>
    </location>
</feature>
<dbReference type="GO" id="GO:0005777">
    <property type="term" value="C:peroxisome"/>
    <property type="evidence" value="ECO:0007669"/>
    <property type="project" value="TreeGrafter"/>
</dbReference>
<dbReference type="CDD" id="cd09071">
    <property type="entry name" value="FAR_C"/>
    <property type="match status" value="1"/>
</dbReference>
<dbReference type="GO" id="GO:0080019">
    <property type="term" value="F:alcohol-forming very long-chain fatty acyl-CoA reductase activity"/>
    <property type="evidence" value="ECO:0007669"/>
    <property type="project" value="InterPro"/>
</dbReference>
<evidence type="ECO:0000256" key="3">
    <source>
        <dbReference type="ARBA" id="ARBA00022516"/>
    </source>
</evidence>
<dbReference type="Gene3D" id="3.40.50.720">
    <property type="entry name" value="NAD(P)-binding Rossmann-like Domain"/>
    <property type="match status" value="1"/>
</dbReference>
<dbReference type="GO" id="GO:0016020">
    <property type="term" value="C:membrane"/>
    <property type="evidence" value="ECO:0007669"/>
    <property type="project" value="UniProtKB-SubCell"/>
</dbReference>
<dbReference type="AlphaFoldDB" id="A0A1B6EX35"/>
<evidence type="ECO:0000256" key="4">
    <source>
        <dbReference type="ARBA" id="ARBA00022692"/>
    </source>
</evidence>
<sequence length="517" mass="58694">MTEKVEGMPQPVEAECSPIQQFYQDKCVLITGGTGFLGKVLTEKLLRSCSGVSQIFLIARPKKGKTIHERIDDIFSDPLFAKIPAKARLKVEAVEGDCAVPGLGLSDQDRCLLVSKVHIIIHAAATVRFDERLSMAVDINVRGTREMLDLAREMPGLKAFVHVSTAFANCHLQQIEEKFYPPPTSCENLSQLTQCVQPDLLDQITPQILDKWPNTYVYTKSVAEDLVLRYSKGLPVAVFRPAVVVATNSEPIPGWIDNLYGATGVVVGCGTGVLRTLQCDSSVSAQIVPVDMSCNAIIAATWHIANRSNKDSNQNISKEEQMVPPIFNYVPSAEKPITWADFMSLCCTHGLQVPPLQTMWYICLTLHTSWFMNKLFVVLFHFLPAIIIDLIAMLFGKRTNLLKIYKKINKFSEVIAYFGTRTWDFKNANTQALWHSLDDKDQQLFFFDMSQLDWNKYFYWYTRGVRQYLLKDDLSTVPQAQKRLRRFYWAHQGLKMIFAYFSINIIWSVTSMLLKMT</sequence>
<dbReference type="EC" id="1.2.1.84" evidence="10"/>
<evidence type="ECO:0000313" key="13">
    <source>
        <dbReference type="EMBL" id="JAS42528.1"/>
    </source>
</evidence>
<dbReference type="Pfam" id="PF07993">
    <property type="entry name" value="NAD_binding_4"/>
    <property type="match status" value="1"/>
</dbReference>
<dbReference type="CDD" id="cd05236">
    <property type="entry name" value="FAR-N_SDR_e"/>
    <property type="match status" value="1"/>
</dbReference>
<dbReference type="GO" id="GO:0102965">
    <property type="term" value="F:alcohol-forming long-chain fatty acyl-CoA reductase activity"/>
    <property type="evidence" value="ECO:0007669"/>
    <property type="project" value="UniProtKB-EC"/>
</dbReference>
<keyword evidence="6 10" id="KW-1133">Transmembrane helix</keyword>
<comment type="function">
    <text evidence="10">Catalyzes the reduction of fatty acyl-CoA to fatty alcohols.</text>
</comment>
<name>A0A1B6EX35_9HEMI</name>
<feature type="transmembrane region" description="Helical" evidence="10">
    <location>
        <begin position="493"/>
        <end position="514"/>
    </location>
</feature>
<comment type="similarity">
    <text evidence="2 10">Belongs to the fatty acyl-CoA reductase family.</text>
</comment>
<proteinExistence type="inferred from homology"/>
<keyword evidence="5 10" id="KW-0521">NADP</keyword>
<evidence type="ECO:0000256" key="6">
    <source>
        <dbReference type="ARBA" id="ARBA00022989"/>
    </source>
</evidence>
<dbReference type="InterPro" id="IPR013120">
    <property type="entry name" value="FAR_NAD-bd"/>
</dbReference>
<evidence type="ECO:0000259" key="12">
    <source>
        <dbReference type="Pfam" id="PF07993"/>
    </source>
</evidence>
<dbReference type="EMBL" id="GECZ01027241">
    <property type="protein sequence ID" value="JAS42528.1"/>
    <property type="molecule type" value="Transcribed_RNA"/>
</dbReference>
<organism evidence="13">
    <name type="scientific">Cuerna arida</name>
    <dbReference type="NCBI Taxonomy" id="1464854"/>
    <lineage>
        <taxon>Eukaryota</taxon>
        <taxon>Metazoa</taxon>
        <taxon>Ecdysozoa</taxon>
        <taxon>Arthropoda</taxon>
        <taxon>Hexapoda</taxon>
        <taxon>Insecta</taxon>
        <taxon>Pterygota</taxon>
        <taxon>Neoptera</taxon>
        <taxon>Paraneoptera</taxon>
        <taxon>Hemiptera</taxon>
        <taxon>Auchenorrhyncha</taxon>
        <taxon>Membracoidea</taxon>
        <taxon>Cicadellidae</taxon>
        <taxon>Cicadellinae</taxon>
        <taxon>Proconiini</taxon>
        <taxon>Cuerna</taxon>
    </lineage>
</organism>
<keyword evidence="8 10" id="KW-0472">Membrane</keyword>
<dbReference type="Pfam" id="PF03015">
    <property type="entry name" value="Sterile"/>
    <property type="match status" value="1"/>
</dbReference>
<evidence type="ECO:0000256" key="9">
    <source>
        <dbReference type="ARBA" id="ARBA00052530"/>
    </source>
</evidence>
<keyword evidence="3 10" id="KW-0444">Lipid biosynthesis</keyword>
<evidence type="ECO:0000256" key="1">
    <source>
        <dbReference type="ARBA" id="ARBA00004141"/>
    </source>
</evidence>
<dbReference type="FunFam" id="3.40.50.720:FF:000143">
    <property type="entry name" value="Fatty acyl-CoA reductase"/>
    <property type="match status" value="1"/>
</dbReference>
<dbReference type="SUPFAM" id="SSF51735">
    <property type="entry name" value="NAD(P)-binding Rossmann-fold domains"/>
    <property type="match status" value="1"/>
</dbReference>